<dbReference type="AlphaFoldDB" id="A0A5C5G610"/>
<gene>
    <name evidence="2" type="ORF">DMC30DRAFT_413919</name>
</gene>
<proteinExistence type="predicted"/>
<dbReference type="EMBL" id="SOZI01000008">
    <property type="protein sequence ID" value="TNY23802.1"/>
    <property type="molecule type" value="Genomic_DNA"/>
</dbReference>
<evidence type="ECO:0000256" key="1">
    <source>
        <dbReference type="SAM" id="Phobius"/>
    </source>
</evidence>
<keyword evidence="3" id="KW-1185">Reference proteome</keyword>
<dbReference type="Proteomes" id="UP000311382">
    <property type="component" value="Unassembled WGS sequence"/>
</dbReference>
<reference evidence="2 3" key="1">
    <citation type="submission" date="2019-03" db="EMBL/GenBank/DDBJ databases">
        <title>Rhodosporidium diobovatum UCD-FST 08-225 genome sequencing, assembly, and annotation.</title>
        <authorList>
            <person name="Fakankun I.U."/>
            <person name="Fristensky B."/>
            <person name="Levin D.B."/>
        </authorList>
    </citation>
    <scope>NUCLEOTIDE SEQUENCE [LARGE SCALE GENOMIC DNA]</scope>
    <source>
        <strain evidence="2 3">UCD-FST 08-225</strain>
    </source>
</reference>
<evidence type="ECO:0000313" key="2">
    <source>
        <dbReference type="EMBL" id="TNY23802.1"/>
    </source>
</evidence>
<feature type="transmembrane region" description="Helical" evidence="1">
    <location>
        <begin position="58"/>
        <end position="79"/>
    </location>
</feature>
<feature type="transmembrane region" description="Helical" evidence="1">
    <location>
        <begin position="111"/>
        <end position="132"/>
    </location>
</feature>
<accession>A0A5C5G610</accession>
<keyword evidence="1" id="KW-1133">Transmembrane helix</keyword>
<dbReference type="OrthoDB" id="2527629at2759"/>
<evidence type="ECO:0000313" key="3">
    <source>
        <dbReference type="Proteomes" id="UP000311382"/>
    </source>
</evidence>
<comment type="caution">
    <text evidence="2">The sequence shown here is derived from an EMBL/GenBank/DDBJ whole genome shotgun (WGS) entry which is preliminary data.</text>
</comment>
<keyword evidence="1" id="KW-0472">Membrane</keyword>
<organism evidence="2 3">
    <name type="scientific">Rhodotorula diobovata</name>
    <dbReference type="NCBI Taxonomy" id="5288"/>
    <lineage>
        <taxon>Eukaryota</taxon>
        <taxon>Fungi</taxon>
        <taxon>Dikarya</taxon>
        <taxon>Basidiomycota</taxon>
        <taxon>Pucciniomycotina</taxon>
        <taxon>Microbotryomycetes</taxon>
        <taxon>Sporidiobolales</taxon>
        <taxon>Sporidiobolaceae</taxon>
        <taxon>Rhodotorula</taxon>
    </lineage>
</organism>
<keyword evidence="1" id="KW-0812">Transmembrane</keyword>
<sequence length="158" mass="16649">MPAFAGLQTLAYGAFCIYAGVRLCTSPDVLLVQVAPLTRLLEDKAGLQPHGAGDRASLALAGLALFALGYSSLMAVYTLDKKAQMNATSQRLFLAIGSYFLCQQTPHGSSLIALFGLVSLSSGLLFGVTVGWGDGNAVDLEIKARVEARRRADAATRQ</sequence>
<protein>
    <submittedName>
        <fullName evidence="2">Uncharacterized protein</fullName>
    </submittedName>
</protein>
<name>A0A5C5G610_9BASI</name>